<evidence type="ECO:0000313" key="2">
    <source>
        <dbReference type="EMBL" id="MFD2170310.1"/>
    </source>
</evidence>
<comment type="caution">
    <text evidence="2">The sequence shown here is derived from an EMBL/GenBank/DDBJ whole genome shotgun (WGS) entry which is preliminary data.</text>
</comment>
<gene>
    <name evidence="2" type="ORF">ACFSOY_09895</name>
</gene>
<evidence type="ECO:0000259" key="1">
    <source>
        <dbReference type="Pfam" id="PF24032"/>
    </source>
</evidence>
<dbReference type="Proteomes" id="UP001597343">
    <property type="component" value="Unassembled WGS sequence"/>
</dbReference>
<dbReference type="EMBL" id="JBHUIO010000005">
    <property type="protein sequence ID" value="MFD2170310.1"/>
    <property type="molecule type" value="Genomic_DNA"/>
</dbReference>
<dbReference type="SUPFAM" id="SSF69279">
    <property type="entry name" value="Phage tail proteins"/>
    <property type="match status" value="1"/>
</dbReference>
<name>A0ABW4ZXJ6_9BACL</name>
<organism evidence="2 3">
    <name type="scientific">Tumebacillus lipolyticus</name>
    <dbReference type="NCBI Taxonomy" id="1280370"/>
    <lineage>
        <taxon>Bacteria</taxon>
        <taxon>Bacillati</taxon>
        <taxon>Bacillota</taxon>
        <taxon>Bacilli</taxon>
        <taxon>Bacillales</taxon>
        <taxon>Alicyclobacillaceae</taxon>
        <taxon>Tumebacillus</taxon>
    </lineage>
</organism>
<accession>A0ABW4ZXJ6</accession>
<proteinExistence type="predicted"/>
<reference evidence="3" key="1">
    <citation type="journal article" date="2019" name="Int. J. Syst. Evol. Microbiol.">
        <title>The Global Catalogue of Microorganisms (GCM) 10K type strain sequencing project: providing services to taxonomists for standard genome sequencing and annotation.</title>
        <authorList>
            <consortium name="The Broad Institute Genomics Platform"/>
            <consortium name="The Broad Institute Genome Sequencing Center for Infectious Disease"/>
            <person name="Wu L."/>
            <person name="Ma J."/>
        </authorList>
    </citation>
    <scope>NUCLEOTIDE SEQUENCE [LARGE SCALE GENOMIC DNA]</scope>
    <source>
        <strain evidence="3">CGMCC 1.13574</strain>
    </source>
</reference>
<dbReference type="InterPro" id="IPR056937">
    <property type="entry name" value="YqbQ/XkdQ"/>
</dbReference>
<dbReference type="Pfam" id="PF24032">
    <property type="entry name" value="YQBQ"/>
    <property type="match status" value="1"/>
</dbReference>
<evidence type="ECO:0000313" key="3">
    <source>
        <dbReference type="Proteomes" id="UP001597343"/>
    </source>
</evidence>
<sequence>MLEVLIDNKDGNVWDISELTQSVTWKTGRIGKASSAEISFVKGGIYENKTFKYNNGDIVRVRKDGANVFYGYIFSIDSGRDEQVKLTAYDQIRYLMSNDTYVFKAATATQVVQKIAGDFGLKLGGMADTGYKIPTLVEDNKKLLDIICKALDLTLFSTGRNYMFYDDFGKLTLRNIEEMKVDVAIGGGSLLYDYEYKRSIDNETYNRIKIVKENKETGRRDVYIAQDSANIAKWGRLQLLQKADEKQNAAQITEMLTNLLTINNRERRTIKLNAIGDLRIRAGCYVPVIIEELGLQHYFLVEECTHDLDGEDHTMTLDLRVI</sequence>
<keyword evidence="3" id="KW-1185">Reference proteome</keyword>
<dbReference type="RefSeq" id="WP_386046145.1">
    <property type="nucleotide sequence ID" value="NZ_JBHUIO010000005.1"/>
</dbReference>
<protein>
    <recommendedName>
        <fullName evidence="1">YqbQ/XkdQ domain-containing protein</fullName>
    </recommendedName>
</protein>
<feature type="domain" description="YqbQ/XkdQ" evidence="1">
    <location>
        <begin position="23"/>
        <end position="320"/>
    </location>
</feature>